<proteinExistence type="predicted"/>
<evidence type="ECO:0000256" key="8">
    <source>
        <dbReference type="ARBA" id="ARBA00023211"/>
    </source>
</evidence>
<comment type="caution">
    <text evidence="10">The sequence shown here is derived from an EMBL/GenBank/DDBJ whole genome shotgun (WGS) entry which is preliminary data.</text>
</comment>
<accession>A0ABU6U0J4</accession>
<dbReference type="Proteomes" id="UP001341840">
    <property type="component" value="Unassembled WGS sequence"/>
</dbReference>
<evidence type="ECO:0000256" key="6">
    <source>
        <dbReference type="ARBA" id="ARBA00022842"/>
    </source>
</evidence>
<evidence type="ECO:0000259" key="9">
    <source>
        <dbReference type="PROSITE" id="PS51746"/>
    </source>
</evidence>
<evidence type="ECO:0000256" key="4">
    <source>
        <dbReference type="ARBA" id="ARBA00022723"/>
    </source>
</evidence>
<dbReference type="SUPFAM" id="SSF81606">
    <property type="entry name" value="PP2C-like"/>
    <property type="match status" value="1"/>
</dbReference>
<dbReference type="PANTHER" id="PTHR47992">
    <property type="entry name" value="PROTEIN PHOSPHATASE"/>
    <property type="match status" value="1"/>
</dbReference>
<comment type="cofactor">
    <cofactor evidence="2">
        <name>Mg(2+)</name>
        <dbReference type="ChEBI" id="CHEBI:18420"/>
    </cofactor>
</comment>
<dbReference type="PROSITE" id="PS51746">
    <property type="entry name" value="PPM_2"/>
    <property type="match status" value="1"/>
</dbReference>
<evidence type="ECO:0000256" key="5">
    <source>
        <dbReference type="ARBA" id="ARBA00022801"/>
    </source>
</evidence>
<gene>
    <name evidence="10" type="ORF">PIB30_105284</name>
</gene>
<dbReference type="EC" id="3.1.3.16" evidence="3"/>
<evidence type="ECO:0000256" key="2">
    <source>
        <dbReference type="ARBA" id="ARBA00001946"/>
    </source>
</evidence>
<evidence type="ECO:0000256" key="7">
    <source>
        <dbReference type="ARBA" id="ARBA00022912"/>
    </source>
</evidence>
<evidence type="ECO:0000256" key="1">
    <source>
        <dbReference type="ARBA" id="ARBA00001936"/>
    </source>
</evidence>
<dbReference type="InterPro" id="IPR000222">
    <property type="entry name" value="PP2C_BS"/>
</dbReference>
<protein>
    <recommendedName>
        <fullName evidence="3">protein-serine/threonine phosphatase</fullName>
        <ecNumber evidence="3">3.1.3.16</ecNumber>
    </recommendedName>
</protein>
<keyword evidence="11" id="KW-1185">Reference proteome</keyword>
<dbReference type="InterPro" id="IPR036457">
    <property type="entry name" value="PPM-type-like_dom_sf"/>
</dbReference>
<evidence type="ECO:0000256" key="3">
    <source>
        <dbReference type="ARBA" id="ARBA00013081"/>
    </source>
</evidence>
<dbReference type="InterPro" id="IPR001932">
    <property type="entry name" value="PPM-type_phosphatase-like_dom"/>
</dbReference>
<keyword evidence="8" id="KW-0464">Manganese</keyword>
<dbReference type="InterPro" id="IPR015655">
    <property type="entry name" value="PP2C"/>
</dbReference>
<evidence type="ECO:0000313" key="10">
    <source>
        <dbReference type="EMBL" id="MED6153773.1"/>
    </source>
</evidence>
<feature type="non-terminal residue" evidence="10">
    <location>
        <position position="208"/>
    </location>
</feature>
<feature type="domain" description="PPM-type phosphatase" evidence="9">
    <location>
        <begin position="17"/>
        <end position="208"/>
    </location>
</feature>
<sequence>MDKDIWNKELGHFAGGSYSFASVKGNIGADTFSRVEIGRRSIFLGIYDGHGQCNSDASKFVDQNLFDKIIEDIKRENFFTEYTLSLCLNRLESDYMNRVRAQMHQSPDITASGASCLVAVVIGDTLYLGSLGDCVAIMGVEERGSFRGNLLTPVENVNVMTERNKYLEDHGLNAICEVDGVYKIKDNLEVTNSIGDACYKFPECAAVA</sequence>
<dbReference type="EMBL" id="JASCZI010094444">
    <property type="protein sequence ID" value="MED6153773.1"/>
    <property type="molecule type" value="Genomic_DNA"/>
</dbReference>
<keyword evidence="7" id="KW-0904">Protein phosphatase</keyword>
<name>A0ABU6U0J4_9FABA</name>
<keyword evidence="4" id="KW-0479">Metal-binding</keyword>
<dbReference type="Gene3D" id="3.60.40.10">
    <property type="entry name" value="PPM-type phosphatase domain"/>
    <property type="match status" value="1"/>
</dbReference>
<evidence type="ECO:0000313" key="11">
    <source>
        <dbReference type="Proteomes" id="UP001341840"/>
    </source>
</evidence>
<organism evidence="10 11">
    <name type="scientific">Stylosanthes scabra</name>
    <dbReference type="NCBI Taxonomy" id="79078"/>
    <lineage>
        <taxon>Eukaryota</taxon>
        <taxon>Viridiplantae</taxon>
        <taxon>Streptophyta</taxon>
        <taxon>Embryophyta</taxon>
        <taxon>Tracheophyta</taxon>
        <taxon>Spermatophyta</taxon>
        <taxon>Magnoliopsida</taxon>
        <taxon>eudicotyledons</taxon>
        <taxon>Gunneridae</taxon>
        <taxon>Pentapetalae</taxon>
        <taxon>rosids</taxon>
        <taxon>fabids</taxon>
        <taxon>Fabales</taxon>
        <taxon>Fabaceae</taxon>
        <taxon>Papilionoideae</taxon>
        <taxon>50 kb inversion clade</taxon>
        <taxon>dalbergioids sensu lato</taxon>
        <taxon>Dalbergieae</taxon>
        <taxon>Pterocarpus clade</taxon>
        <taxon>Stylosanthes</taxon>
    </lineage>
</organism>
<comment type="cofactor">
    <cofactor evidence="1">
        <name>Mn(2+)</name>
        <dbReference type="ChEBI" id="CHEBI:29035"/>
    </cofactor>
</comment>
<reference evidence="10 11" key="1">
    <citation type="journal article" date="2023" name="Plants (Basel)">
        <title>Bridging the Gap: Combining Genomics and Transcriptomics Approaches to Understand Stylosanthes scabra, an Orphan Legume from the Brazilian Caatinga.</title>
        <authorList>
            <person name="Ferreira-Neto J.R.C."/>
            <person name="da Silva M.D."/>
            <person name="Binneck E."/>
            <person name="de Melo N.F."/>
            <person name="da Silva R.H."/>
            <person name="de Melo A.L.T.M."/>
            <person name="Pandolfi V."/>
            <person name="Bustamante F.O."/>
            <person name="Brasileiro-Vidal A.C."/>
            <person name="Benko-Iseppon A.M."/>
        </authorList>
    </citation>
    <scope>NUCLEOTIDE SEQUENCE [LARGE SCALE GENOMIC DNA]</scope>
    <source>
        <tissue evidence="10">Leaves</tissue>
    </source>
</reference>
<dbReference type="PROSITE" id="PS01032">
    <property type="entry name" value="PPM_1"/>
    <property type="match status" value="1"/>
</dbReference>
<keyword evidence="6" id="KW-0460">Magnesium</keyword>
<keyword evidence="5" id="KW-0378">Hydrolase</keyword>
<dbReference type="Pfam" id="PF00481">
    <property type="entry name" value="PP2C"/>
    <property type="match status" value="1"/>
</dbReference>